<accession>A0A1C7NFG5</accession>
<evidence type="ECO:0000313" key="3">
    <source>
        <dbReference type="Proteomes" id="UP000093000"/>
    </source>
</evidence>
<organism evidence="2 3">
    <name type="scientific">Choanephora cucurbitarum</name>
    <dbReference type="NCBI Taxonomy" id="101091"/>
    <lineage>
        <taxon>Eukaryota</taxon>
        <taxon>Fungi</taxon>
        <taxon>Fungi incertae sedis</taxon>
        <taxon>Mucoromycota</taxon>
        <taxon>Mucoromycotina</taxon>
        <taxon>Mucoromycetes</taxon>
        <taxon>Mucorales</taxon>
        <taxon>Mucorineae</taxon>
        <taxon>Choanephoraceae</taxon>
        <taxon>Choanephoroideae</taxon>
        <taxon>Choanephora</taxon>
    </lineage>
</organism>
<keyword evidence="1" id="KW-0732">Signal</keyword>
<gene>
    <name evidence="2" type="ORF">A0J61_04239</name>
</gene>
<evidence type="ECO:0008006" key="4">
    <source>
        <dbReference type="Google" id="ProtNLM"/>
    </source>
</evidence>
<dbReference type="InParanoid" id="A0A1C7NFG5"/>
<dbReference type="STRING" id="101091.A0A1C7NFG5"/>
<feature type="signal peptide" evidence="1">
    <location>
        <begin position="1"/>
        <end position="18"/>
    </location>
</feature>
<evidence type="ECO:0000313" key="2">
    <source>
        <dbReference type="EMBL" id="OBZ87700.1"/>
    </source>
</evidence>
<protein>
    <recommendedName>
        <fullName evidence="4">GPI anchored serine-threonine rich protein</fullName>
    </recommendedName>
</protein>
<reference evidence="2 3" key="1">
    <citation type="submission" date="2016-03" db="EMBL/GenBank/DDBJ databases">
        <title>Choanephora cucurbitarum.</title>
        <authorList>
            <person name="Min B."/>
            <person name="Park H."/>
            <person name="Park J.-H."/>
            <person name="Shin H.-D."/>
            <person name="Choi I.-G."/>
        </authorList>
    </citation>
    <scope>NUCLEOTIDE SEQUENCE [LARGE SCALE GENOMIC DNA]</scope>
    <source>
        <strain evidence="2 3">KUS-F28377</strain>
    </source>
</reference>
<proteinExistence type="predicted"/>
<sequence>MKSSVLGFIVAFVATANAQSVSSSSAPAVATSTSSCALQATLDLCLQNEDNYIKTCGQQDFACLCRWSKEKLSCYSSCPNDVGAGSQKAIVDSYCSVPGANVSVAPWTSSGAPTSTVIAANTASVSSVASSTPSTTDAKSAAATLAIGQSALVVAGAVAAYMLF</sequence>
<evidence type="ECO:0000256" key="1">
    <source>
        <dbReference type="SAM" id="SignalP"/>
    </source>
</evidence>
<feature type="chain" id="PRO_5008889670" description="GPI anchored serine-threonine rich protein" evidence="1">
    <location>
        <begin position="19"/>
        <end position="164"/>
    </location>
</feature>
<name>A0A1C7NFG5_9FUNG</name>
<comment type="caution">
    <text evidence="2">The sequence shown here is derived from an EMBL/GenBank/DDBJ whole genome shotgun (WGS) entry which is preliminary data.</text>
</comment>
<dbReference type="EMBL" id="LUGH01000203">
    <property type="protein sequence ID" value="OBZ87700.1"/>
    <property type="molecule type" value="Genomic_DNA"/>
</dbReference>
<dbReference type="OrthoDB" id="2507140at2759"/>
<dbReference type="Proteomes" id="UP000093000">
    <property type="component" value="Unassembled WGS sequence"/>
</dbReference>
<keyword evidence="3" id="KW-1185">Reference proteome</keyword>
<dbReference type="AlphaFoldDB" id="A0A1C7NFG5"/>